<protein>
    <submittedName>
        <fullName evidence="3">SMI1/KNR4 family protein</fullName>
    </submittedName>
</protein>
<dbReference type="InterPro" id="IPR018958">
    <property type="entry name" value="Knr4/Smi1-like_dom"/>
</dbReference>
<dbReference type="OrthoDB" id="1739659at2"/>
<gene>
    <name evidence="3" type="ORF">AUN14_20565</name>
    <name evidence="2" type="ORF">FZI19_12350</name>
</gene>
<accession>A0A2T7AI96</accession>
<evidence type="ECO:0000313" key="2">
    <source>
        <dbReference type="EMBL" id="KAB0877811.1"/>
    </source>
</evidence>
<reference evidence="2 5" key="2">
    <citation type="submission" date="2019-08" db="EMBL/GenBank/DDBJ databases">
        <title>Prevalence, distribution, and phylogeny of type two toxin-antitoxin genes possessed by Cronobacter species where C. sakazakii homologs follow sequence type lineages.</title>
        <authorList>
            <person name="Finkelstein S."/>
            <person name="Negrete F."/>
            <person name="Jang H."/>
            <person name="Gopinath G.R."/>
            <person name="Tall B.D."/>
        </authorList>
    </citation>
    <scope>NUCLEOTIDE SEQUENCE [LARGE SCALE GENOMIC DNA]</scope>
    <source>
        <strain evidence="2 5">MOD1_GK1257</strain>
    </source>
</reference>
<evidence type="ECO:0000313" key="5">
    <source>
        <dbReference type="Proteomes" id="UP000469927"/>
    </source>
</evidence>
<dbReference type="EMBL" id="MSAE01000061">
    <property type="protein sequence ID" value="PUX07669.1"/>
    <property type="molecule type" value="Genomic_DNA"/>
</dbReference>
<dbReference type="Gene3D" id="3.40.1580.10">
    <property type="entry name" value="SMI1/KNR4-like"/>
    <property type="match status" value="1"/>
</dbReference>
<sequence>MNKHIESIKKIEVQRNIKLPPLYKKFLANEVKDNDTYEIANKDNGTIYLYSYIDLVERNETYDIQSVDPYYFLIGQDGDLGYFIYVESGKESDVIFSVDLGALGSLEMTEEAKDIYSLSA</sequence>
<evidence type="ECO:0000313" key="4">
    <source>
        <dbReference type="Proteomes" id="UP000244378"/>
    </source>
</evidence>
<dbReference type="RefSeq" id="WP_075194145.1">
    <property type="nucleotide sequence ID" value="NZ_JADKNN010000029.1"/>
</dbReference>
<dbReference type="EMBL" id="WAGD01000034">
    <property type="protein sequence ID" value="KAB0877811.1"/>
    <property type="molecule type" value="Genomic_DNA"/>
</dbReference>
<name>A0A2T7AI96_9ENTR</name>
<organism evidence="3 4">
    <name type="scientific">Cronobacter muytjensii</name>
    <dbReference type="NCBI Taxonomy" id="413501"/>
    <lineage>
        <taxon>Bacteria</taxon>
        <taxon>Pseudomonadati</taxon>
        <taxon>Pseudomonadota</taxon>
        <taxon>Gammaproteobacteria</taxon>
        <taxon>Enterobacterales</taxon>
        <taxon>Enterobacteriaceae</taxon>
        <taxon>Cronobacter</taxon>
    </lineage>
</organism>
<dbReference type="Pfam" id="PF09346">
    <property type="entry name" value="SMI1_KNR4"/>
    <property type="match status" value="1"/>
</dbReference>
<dbReference type="Proteomes" id="UP000244378">
    <property type="component" value="Unassembled WGS sequence"/>
</dbReference>
<dbReference type="InterPro" id="IPR037883">
    <property type="entry name" value="Knr4/Smi1-like_sf"/>
</dbReference>
<evidence type="ECO:0000259" key="1">
    <source>
        <dbReference type="Pfam" id="PF09346"/>
    </source>
</evidence>
<dbReference type="AlphaFoldDB" id="A0A2T7AI96"/>
<reference evidence="3 4" key="1">
    <citation type="submission" date="2016-12" db="EMBL/GenBank/DDBJ databases">
        <title>Analysis of the Molecular Diversity Among Cronobacter Species Isolated from Filth Flies Using a Pan Genomic DNA Microarray.</title>
        <authorList>
            <person name="Pava-Ripoll M."/>
            <person name="Tall B."/>
            <person name="Farber J."/>
            <person name="Fanning S."/>
            <person name="Lehner A."/>
            <person name="Stephan R."/>
            <person name="Pagotto F."/>
            <person name="Iverson C."/>
            <person name="Ziobro G."/>
            <person name="Miller A."/>
            <person name="Pearson R."/>
            <person name="Yan Q."/>
            <person name="Kim M."/>
            <person name="Jeong S."/>
            <person name="Park J."/>
            <person name="Jun S."/>
            <person name="Choi H."/>
            <person name="Chung T."/>
            <person name="Yoo Y."/>
            <person name="Park E."/>
            <person name="Hwang S."/>
            <person name="Lee B."/>
            <person name="Sathyamoorthy V."/>
            <person name="Carter L."/>
            <person name="Mammel M."/>
            <person name="Jackson S."/>
            <person name="Kothary M."/>
            <person name="Patel I."/>
            <person name="Grim C."/>
            <person name="Gopinath G."/>
            <person name="Gangiredla J."/>
            <person name="Chase H."/>
        </authorList>
    </citation>
    <scope>NUCLEOTIDE SEQUENCE [LARGE SCALE GENOMIC DNA]</scope>
    <source>
        <strain evidence="3 4">MOD1-Md1s</strain>
    </source>
</reference>
<feature type="domain" description="Knr4/Smi1-like" evidence="1">
    <location>
        <begin position="6"/>
        <end position="103"/>
    </location>
</feature>
<keyword evidence="5" id="KW-1185">Reference proteome</keyword>
<proteinExistence type="predicted"/>
<dbReference type="SUPFAM" id="SSF160631">
    <property type="entry name" value="SMI1/KNR4-like"/>
    <property type="match status" value="1"/>
</dbReference>
<comment type="caution">
    <text evidence="3">The sequence shown here is derived from an EMBL/GenBank/DDBJ whole genome shotgun (WGS) entry which is preliminary data.</text>
</comment>
<dbReference type="Proteomes" id="UP000469927">
    <property type="component" value="Unassembled WGS sequence"/>
</dbReference>
<evidence type="ECO:0000313" key="3">
    <source>
        <dbReference type="EMBL" id="PUX07669.1"/>
    </source>
</evidence>